<evidence type="ECO:0000256" key="2">
    <source>
        <dbReference type="ARBA" id="ARBA00023004"/>
    </source>
</evidence>
<evidence type="ECO:0000256" key="3">
    <source>
        <dbReference type="ARBA" id="ARBA00023014"/>
    </source>
</evidence>
<dbReference type="InterPro" id="IPR007197">
    <property type="entry name" value="rSAM"/>
</dbReference>
<dbReference type="SUPFAM" id="SSF102114">
    <property type="entry name" value="Radical SAM enzymes"/>
    <property type="match status" value="1"/>
</dbReference>
<evidence type="ECO:0000259" key="4">
    <source>
        <dbReference type="Pfam" id="PF04055"/>
    </source>
</evidence>
<dbReference type="PANTHER" id="PTHR43432:SF3">
    <property type="entry name" value="SLR0285 PROTEIN"/>
    <property type="match status" value="1"/>
</dbReference>
<dbReference type="Proteomes" id="UP000230052">
    <property type="component" value="Unassembled WGS sequence"/>
</dbReference>
<evidence type="ECO:0000313" key="5">
    <source>
        <dbReference type="EMBL" id="PIU42473.1"/>
    </source>
</evidence>
<accession>A0A2J0L307</accession>
<reference evidence="5 6" key="1">
    <citation type="submission" date="2017-09" db="EMBL/GenBank/DDBJ databases">
        <title>Depth-based differentiation of microbial function through sediment-hosted aquifers and enrichment of novel symbionts in the deep terrestrial subsurface.</title>
        <authorList>
            <person name="Probst A.J."/>
            <person name="Ladd B."/>
            <person name="Jarett J.K."/>
            <person name="Geller-Mcgrath D.E."/>
            <person name="Sieber C.M."/>
            <person name="Emerson J.B."/>
            <person name="Anantharaman K."/>
            <person name="Thomas B.C."/>
            <person name="Malmstrom R."/>
            <person name="Stieglmeier M."/>
            <person name="Klingl A."/>
            <person name="Woyke T."/>
            <person name="Ryan C.M."/>
            <person name="Banfield J.F."/>
        </authorList>
    </citation>
    <scope>NUCLEOTIDE SEQUENCE [LARGE SCALE GENOMIC DNA]</scope>
    <source>
        <strain evidence="5">CG07_land_8_20_14_0_80_42_15</strain>
    </source>
</reference>
<dbReference type="InterPro" id="IPR040086">
    <property type="entry name" value="MJ0683-like"/>
</dbReference>
<dbReference type="AlphaFoldDB" id="A0A2J0L307"/>
<dbReference type="EMBL" id="PEWV01000001">
    <property type="protein sequence ID" value="PIU42473.1"/>
    <property type="molecule type" value="Genomic_DNA"/>
</dbReference>
<protein>
    <recommendedName>
        <fullName evidence="4">Radical SAM core domain-containing protein</fullName>
    </recommendedName>
</protein>
<keyword evidence="1" id="KW-0479">Metal-binding</keyword>
<dbReference type="PANTHER" id="PTHR43432">
    <property type="entry name" value="SLR0285 PROTEIN"/>
    <property type="match status" value="1"/>
</dbReference>
<keyword evidence="3" id="KW-0411">Iron-sulfur</keyword>
<dbReference type="Gene3D" id="3.80.30.30">
    <property type="match status" value="1"/>
</dbReference>
<evidence type="ECO:0000256" key="1">
    <source>
        <dbReference type="ARBA" id="ARBA00022723"/>
    </source>
</evidence>
<gene>
    <name evidence="5" type="ORF">COS99_00045</name>
</gene>
<dbReference type="InterPro" id="IPR058240">
    <property type="entry name" value="rSAM_sf"/>
</dbReference>
<organism evidence="5 6">
    <name type="scientific">Candidatus Aquitaenariimonas noxiae</name>
    <dbReference type="NCBI Taxonomy" id="1974741"/>
    <lineage>
        <taxon>Bacteria</taxon>
        <taxon>Pseudomonadati</taxon>
        <taxon>Candidatus Omnitrophota</taxon>
        <taxon>Candidatus Aquitaenariimonas</taxon>
    </lineage>
</organism>
<dbReference type="SFLD" id="SFLDS00029">
    <property type="entry name" value="Radical_SAM"/>
    <property type="match status" value="1"/>
</dbReference>
<sequence length="280" mass="32837">MTEFNEVKIKRILNQTSIDLGEYVINPFMGCEFSCLYCYVRSNRVVARKNKPWGEYVDMRVNAPELLEREIASKKPKTVLLGSTTECFQPIERKYRISGKVLEILNKHKINYVILTRSPYILDYISLLKEGYCKNIYFTINKFSPGFKEIFEPKSPALEARDEAIARLLDESIPVIPYFSPIIPWISDLSGIFGRFEKAGSLEFECLNFNINNITEIINKIALFEPSLRDKYENMVKNRLFYAQTWRDIEKNIAEQAKNSKKSYNIYIHKFGDYFKNTYL</sequence>
<dbReference type="GO" id="GO:0003824">
    <property type="term" value="F:catalytic activity"/>
    <property type="evidence" value="ECO:0007669"/>
    <property type="project" value="InterPro"/>
</dbReference>
<name>A0A2J0L307_9BACT</name>
<comment type="caution">
    <text evidence="5">The sequence shown here is derived from an EMBL/GenBank/DDBJ whole genome shotgun (WGS) entry which is preliminary data.</text>
</comment>
<dbReference type="Pfam" id="PF04055">
    <property type="entry name" value="Radical_SAM"/>
    <property type="match status" value="1"/>
</dbReference>
<feature type="domain" description="Radical SAM core" evidence="4">
    <location>
        <begin position="25"/>
        <end position="184"/>
    </location>
</feature>
<evidence type="ECO:0000313" key="6">
    <source>
        <dbReference type="Proteomes" id="UP000230052"/>
    </source>
</evidence>
<keyword evidence="2" id="KW-0408">Iron</keyword>
<dbReference type="SFLD" id="SFLDG01084">
    <property type="entry name" value="Uncharacterised_Radical_SAM_Su"/>
    <property type="match status" value="1"/>
</dbReference>
<dbReference type="GO" id="GO:0051536">
    <property type="term" value="F:iron-sulfur cluster binding"/>
    <property type="evidence" value="ECO:0007669"/>
    <property type="project" value="UniProtKB-KW"/>
</dbReference>
<proteinExistence type="predicted"/>
<dbReference type="GO" id="GO:0046872">
    <property type="term" value="F:metal ion binding"/>
    <property type="evidence" value="ECO:0007669"/>
    <property type="project" value="UniProtKB-KW"/>
</dbReference>